<dbReference type="EMBL" id="JBHTON010000014">
    <property type="protein sequence ID" value="MFD1484715.1"/>
    <property type="molecule type" value="Genomic_DNA"/>
</dbReference>
<keyword evidence="3" id="KW-1185">Reference proteome</keyword>
<evidence type="ECO:0000313" key="2">
    <source>
        <dbReference type="EMBL" id="MFD1484715.1"/>
    </source>
</evidence>
<accession>A0ABW4E4A8</accession>
<dbReference type="InterPro" id="IPR051317">
    <property type="entry name" value="Gfo/Idh/MocA_oxidoreduct"/>
</dbReference>
<sequence length="304" mass="33072">MLNIGVIGLGKIALKAYLPVYAQMQSEAQFYLMSRDLQKVTRVANQFHMVAAGTDLDALDSLNLDAVMIHAATTAHYDLVKHFLARNVNVFVDKPLAENMDQVTELYLLAAQHQKLLTVGFNRRFAPAIKNLIALPDKNLIQVTKNRVAHPQAPKEAIFDLLIHPLDTALALAGFPTDPTARYALHADKDGNVEQASVTIMANGIRGEAAINLVAGTNLEEATVATPNGLFRVADLATSHTYQGTSETVIAAPDWQPMLETRGFAPMIKAFLEAVTNSGENPVLPETSRLTHQLLSDMVAELQG</sequence>
<dbReference type="Gene3D" id="3.40.50.720">
    <property type="entry name" value="NAD(P)-binding Rossmann-like Domain"/>
    <property type="match status" value="1"/>
</dbReference>
<comment type="caution">
    <text evidence="2">The sequence shown here is derived from an EMBL/GenBank/DDBJ whole genome shotgun (WGS) entry which is preliminary data.</text>
</comment>
<dbReference type="InterPro" id="IPR036291">
    <property type="entry name" value="NAD(P)-bd_dom_sf"/>
</dbReference>
<reference evidence="3" key="1">
    <citation type="journal article" date="2019" name="Int. J. Syst. Evol. Microbiol.">
        <title>The Global Catalogue of Microorganisms (GCM) 10K type strain sequencing project: providing services to taxonomists for standard genome sequencing and annotation.</title>
        <authorList>
            <consortium name="The Broad Institute Genomics Platform"/>
            <consortium name="The Broad Institute Genome Sequencing Center for Infectious Disease"/>
            <person name="Wu L."/>
            <person name="Ma J."/>
        </authorList>
    </citation>
    <scope>NUCLEOTIDE SEQUENCE [LARGE SCALE GENOMIC DNA]</scope>
    <source>
        <strain evidence="3">CCM 8903</strain>
    </source>
</reference>
<dbReference type="PANTHER" id="PTHR43708:SF4">
    <property type="entry name" value="OXIDOREDUCTASE YCEM-RELATED"/>
    <property type="match status" value="1"/>
</dbReference>
<dbReference type="InterPro" id="IPR000683">
    <property type="entry name" value="Gfo/Idh/MocA-like_OxRdtase_N"/>
</dbReference>
<dbReference type="Pfam" id="PF01408">
    <property type="entry name" value="GFO_IDH_MocA"/>
    <property type="match status" value="1"/>
</dbReference>
<dbReference type="Proteomes" id="UP001597252">
    <property type="component" value="Unassembled WGS sequence"/>
</dbReference>
<protein>
    <submittedName>
        <fullName evidence="2">Gfo/Idh/MocA family protein</fullName>
    </submittedName>
</protein>
<dbReference type="Gene3D" id="3.30.360.10">
    <property type="entry name" value="Dihydrodipicolinate Reductase, domain 2"/>
    <property type="match status" value="1"/>
</dbReference>
<dbReference type="SUPFAM" id="SSF55347">
    <property type="entry name" value="Glyceraldehyde-3-phosphate dehydrogenase-like, C-terminal domain"/>
    <property type="match status" value="1"/>
</dbReference>
<evidence type="ECO:0000313" key="3">
    <source>
        <dbReference type="Proteomes" id="UP001597252"/>
    </source>
</evidence>
<feature type="domain" description="Gfo/Idh/MocA-like oxidoreductase N-terminal" evidence="1">
    <location>
        <begin position="2"/>
        <end position="121"/>
    </location>
</feature>
<dbReference type="PANTHER" id="PTHR43708">
    <property type="entry name" value="CONSERVED EXPRESSED OXIDOREDUCTASE (EUROFUNG)"/>
    <property type="match status" value="1"/>
</dbReference>
<organism evidence="2 3">
    <name type="scientific">Lacticaseibacillus baoqingensis</name>
    <dbReference type="NCBI Taxonomy" id="2486013"/>
    <lineage>
        <taxon>Bacteria</taxon>
        <taxon>Bacillati</taxon>
        <taxon>Bacillota</taxon>
        <taxon>Bacilli</taxon>
        <taxon>Lactobacillales</taxon>
        <taxon>Lactobacillaceae</taxon>
        <taxon>Lacticaseibacillus</taxon>
    </lineage>
</organism>
<name>A0ABW4E4A8_9LACO</name>
<gene>
    <name evidence="2" type="ORF">ACFQ5J_05680</name>
</gene>
<dbReference type="RefSeq" id="WP_125750807.1">
    <property type="nucleotide sequence ID" value="NZ_JBHTON010000014.1"/>
</dbReference>
<proteinExistence type="predicted"/>
<evidence type="ECO:0000259" key="1">
    <source>
        <dbReference type="Pfam" id="PF01408"/>
    </source>
</evidence>
<dbReference type="SUPFAM" id="SSF51735">
    <property type="entry name" value="NAD(P)-binding Rossmann-fold domains"/>
    <property type="match status" value="1"/>
</dbReference>